<accession>A0A7J6MZH9</accession>
<feature type="region of interest" description="Disordered" evidence="1">
    <location>
        <begin position="233"/>
        <end position="272"/>
    </location>
</feature>
<dbReference type="AlphaFoldDB" id="A0A7J6MZH9"/>
<sequence>MEPFKGTTYLCRVTYGTDLYLVRVPSQQLGNLVSRIETRWPELECLDYSIVCHDEKGRTCYVDGEDIESTVDLLLDMFGKEHKGPRTRLYLMLNMTVQPKAAKLTPTVAVDARPKHSVDRPEPSGKEESKNSPRPMRYRYQVRYGNEVFISPHYNTLGFSWQTIRKDVDQIWPRIAGSELLVQTADGGDAMSVTVASLPGLFDCFAHEVVRSTGDSVLVLKLSVGNGETFEKNLSSCPSDDPVECHAPEGSVTGGSSSAGTSSWVKPDPDEDSDSTIYGLVNTMSVNTWESCLLHSLQTI</sequence>
<keyword evidence="3" id="KW-1185">Reference proteome</keyword>
<protein>
    <submittedName>
        <fullName evidence="2">Uncharacterized protein</fullName>
    </submittedName>
</protein>
<feature type="compositionally biased region" description="Low complexity" evidence="1">
    <location>
        <begin position="250"/>
        <end position="263"/>
    </location>
</feature>
<reference evidence="2 3" key="1">
    <citation type="submission" date="2020-04" db="EMBL/GenBank/DDBJ databases">
        <title>Perkinsus chesapeaki whole genome sequence.</title>
        <authorList>
            <person name="Bogema D.R."/>
        </authorList>
    </citation>
    <scope>NUCLEOTIDE SEQUENCE [LARGE SCALE GENOMIC DNA]</scope>
    <source>
        <strain evidence="2">ATCC PRA-425</strain>
    </source>
</reference>
<proteinExistence type="predicted"/>
<dbReference type="EMBL" id="JAAPAO010000022">
    <property type="protein sequence ID" value="KAF4677039.1"/>
    <property type="molecule type" value="Genomic_DNA"/>
</dbReference>
<evidence type="ECO:0000256" key="1">
    <source>
        <dbReference type="SAM" id="MobiDB-lite"/>
    </source>
</evidence>
<organism evidence="2 3">
    <name type="scientific">Perkinsus chesapeaki</name>
    <name type="common">Clam parasite</name>
    <name type="synonym">Perkinsus andrewsi</name>
    <dbReference type="NCBI Taxonomy" id="330153"/>
    <lineage>
        <taxon>Eukaryota</taxon>
        <taxon>Sar</taxon>
        <taxon>Alveolata</taxon>
        <taxon>Perkinsozoa</taxon>
        <taxon>Perkinsea</taxon>
        <taxon>Perkinsida</taxon>
        <taxon>Perkinsidae</taxon>
        <taxon>Perkinsus</taxon>
    </lineage>
</organism>
<feature type="compositionally biased region" description="Basic and acidic residues" evidence="1">
    <location>
        <begin position="112"/>
        <end position="131"/>
    </location>
</feature>
<dbReference type="Proteomes" id="UP000591131">
    <property type="component" value="Unassembled WGS sequence"/>
</dbReference>
<dbReference type="OrthoDB" id="10352976at2759"/>
<name>A0A7J6MZH9_PERCH</name>
<evidence type="ECO:0000313" key="2">
    <source>
        <dbReference type="EMBL" id="KAF4677039.1"/>
    </source>
</evidence>
<feature type="region of interest" description="Disordered" evidence="1">
    <location>
        <begin position="108"/>
        <end position="136"/>
    </location>
</feature>
<gene>
    <name evidence="2" type="ORF">FOL47_003772</name>
</gene>
<evidence type="ECO:0000313" key="3">
    <source>
        <dbReference type="Proteomes" id="UP000591131"/>
    </source>
</evidence>
<comment type="caution">
    <text evidence="2">The sequence shown here is derived from an EMBL/GenBank/DDBJ whole genome shotgun (WGS) entry which is preliminary data.</text>
</comment>